<evidence type="ECO:0000256" key="1">
    <source>
        <dbReference type="SAM" id="SignalP"/>
    </source>
</evidence>
<sequence>MNRPQIRLPRAVIALLGLAALLSGCGAGQVSQTALQDPAINGNKVTVKNLALRNIRIQAVQHGDFLQPGRTVDLALVAVNQSPDTTDNLVGITSEIGTVTVSGDTRIPAGGMLFVGEPEAKYVAAGPIDSNTAARATVTLAKPITNGLNYHFTFNFEKAGQASVLVPISAPVTSPRV</sequence>
<dbReference type="InterPro" id="IPR007410">
    <property type="entry name" value="LpqE-like"/>
</dbReference>
<dbReference type="EMBL" id="VMQU01000013">
    <property type="protein sequence ID" value="TVS91429.1"/>
    <property type="molecule type" value="Genomic_DNA"/>
</dbReference>
<dbReference type="Pfam" id="PF04314">
    <property type="entry name" value="PCuAC"/>
    <property type="match status" value="1"/>
</dbReference>
<dbReference type="AlphaFoldDB" id="A0A557XYZ6"/>
<keyword evidence="3" id="KW-1185">Reference proteome</keyword>
<dbReference type="OrthoDB" id="5188566at2"/>
<dbReference type="Proteomes" id="UP000320513">
    <property type="component" value="Unassembled WGS sequence"/>
</dbReference>
<name>A0A557XYZ6_9MYCO</name>
<comment type="caution">
    <text evidence="2">The sequence shown here is derived from an EMBL/GenBank/DDBJ whole genome shotgun (WGS) entry which is preliminary data.</text>
</comment>
<dbReference type="RefSeq" id="WP_144946664.1">
    <property type="nucleotide sequence ID" value="NZ_VMQU01000013.1"/>
</dbReference>
<evidence type="ECO:0000313" key="2">
    <source>
        <dbReference type="EMBL" id="TVS91429.1"/>
    </source>
</evidence>
<keyword evidence="1" id="KW-0732">Signal</keyword>
<dbReference type="PROSITE" id="PS51257">
    <property type="entry name" value="PROKAR_LIPOPROTEIN"/>
    <property type="match status" value="1"/>
</dbReference>
<gene>
    <name evidence="2" type="ORF">FPZ47_05045</name>
</gene>
<protein>
    <recommendedName>
        <fullName evidence="4">Lipoprotein LpqE</fullName>
    </recommendedName>
</protein>
<accession>A0A557XYZ6</accession>
<feature type="signal peptide" evidence="1">
    <location>
        <begin position="1"/>
        <end position="27"/>
    </location>
</feature>
<evidence type="ECO:0000313" key="3">
    <source>
        <dbReference type="Proteomes" id="UP000320513"/>
    </source>
</evidence>
<proteinExistence type="predicted"/>
<feature type="chain" id="PRO_5038458150" description="Lipoprotein LpqE" evidence="1">
    <location>
        <begin position="28"/>
        <end position="177"/>
    </location>
</feature>
<organism evidence="2 3">
    <name type="scientific">Mycobacterium helveticum</name>
    <dbReference type="NCBI Taxonomy" id="2592811"/>
    <lineage>
        <taxon>Bacteria</taxon>
        <taxon>Bacillati</taxon>
        <taxon>Actinomycetota</taxon>
        <taxon>Actinomycetes</taxon>
        <taxon>Mycobacteriales</taxon>
        <taxon>Mycobacteriaceae</taxon>
        <taxon>Mycobacterium</taxon>
    </lineage>
</organism>
<reference evidence="2 3" key="1">
    <citation type="submission" date="2019-07" db="EMBL/GenBank/DDBJ databases">
        <title>New Mycobacterium species.</title>
        <authorList>
            <person name="Tortoli E."/>
            <person name="Ghielmetti G."/>
            <person name="Friedel U."/>
            <person name="Trovato A."/>
        </authorList>
    </citation>
    <scope>NUCLEOTIDE SEQUENCE [LARGE SCALE GENOMIC DNA]</scope>
    <source>
        <strain evidence="2 3">16-83</strain>
    </source>
</reference>
<evidence type="ECO:0008006" key="4">
    <source>
        <dbReference type="Google" id="ProtNLM"/>
    </source>
</evidence>